<feature type="transmembrane region" description="Helical" evidence="1">
    <location>
        <begin position="57"/>
        <end position="77"/>
    </location>
</feature>
<sequence length="192" mass="21412">MKEVIGIVAAALAFVAYGPYLRDMFRGKTYPHPYSWFIWGFLTAIIFALQISHGGGAGSYVTATVAVLSFVIFFFGLKEGVKDITRSDTIFFILALVATGAWLFAKQPTLSMVLLVGIDILGFLPTVRKAWSNPQGETLFTWSLNSFRHALSIVAIQKYSLLTVLNPTVWALANFAFSIMLIVRRRQLFHPK</sequence>
<evidence type="ECO:0000256" key="1">
    <source>
        <dbReference type="SAM" id="Phobius"/>
    </source>
</evidence>
<proteinExistence type="predicted"/>
<dbReference type="AlphaFoldDB" id="A0A1F5ECB3"/>
<feature type="transmembrane region" description="Helical" evidence="1">
    <location>
        <begin position="162"/>
        <end position="183"/>
    </location>
</feature>
<accession>A0A1F5ECB3</accession>
<gene>
    <name evidence="2" type="ORF">A3A71_03070</name>
</gene>
<dbReference type="Proteomes" id="UP000177481">
    <property type="component" value="Unassembled WGS sequence"/>
</dbReference>
<keyword evidence="1" id="KW-1133">Transmembrane helix</keyword>
<keyword evidence="1" id="KW-0812">Transmembrane</keyword>
<protein>
    <submittedName>
        <fullName evidence="2">Uncharacterized protein</fullName>
    </submittedName>
</protein>
<evidence type="ECO:0000313" key="2">
    <source>
        <dbReference type="EMBL" id="OGD65047.1"/>
    </source>
</evidence>
<evidence type="ECO:0000313" key="3">
    <source>
        <dbReference type="Proteomes" id="UP000177481"/>
    </source>
</evidence>
<dbReference type="STRING" id="1797471.A3A71_03070"/>
<dbReference type="EMBL" id="MEZX01000001">
    <property type="protein sequence ID" value="OGD65047.1"/>
    <property type="molecule type" value="Genomic_DNA"/>
</dbReference>
<keyword evidence="1" id="KW-0472">Membrane</keyword>
<reference evidence="2 3" key="1">
    <citation type="journal article" date="2016" name="Nat. Commun.">
        <title>Thousands of microbial genomes shed light on interconnected biogeochemical processes in an aquifer system.</title>
        <authorList>
            <person name="Anantharaman K."/>
            <person name="Brown C.T."/>
            <person name="Hug L.A."/>
            <person name="Sharon I."/>
            <person name="Castelle C.J."/>
            <person name="Probst A.J."/>
            <person name="Thomas B.C."/>
            <person name="Singh A."/>
            <person name="Wilkins M.J."/>
            <person name="Karaoz U."/>
            <person name="Brodie E.L."/>
            <person name="Williams K.H."/>
            <person name="Hubbard S.S."/>
            <person name="Banfield J.F."/>
        </authorList>
    </citation>
    <scope>NUCLEOTIDE SEQUENCE [LARGE SCALE GENOMIC DNA]</scope>
</reference>
<feature type="transmembrane region" description="Helical" evidence="1">
    <location>
        <begin position="89"/>
        <end position="105"/>
    </location>
</feature>
<organism evidence="2 3">
    <name type="scientific">Candidatus Berkelbacteria bacterium RIFCSPLOWO2_01_FULL_50_28</name>
    <dbReference type="NCBI Taxonomy" id="1797471"/>
    <lineage>
        <taxon>Bacteria</taxon>
        <taxon>Candidatus Berkelbacteria</taxon>
    </lineage>
</organism>
<feature type="transmembrane region" description="Helical" evidence="1">
    <location>
        <begin position="34"/>
        <end position="51"/>
    </location>
</feature>
<feature type="transmembrane region" description="Helical" evidence="1">
    <location>
        <begin position="6"/>
        <end position="22"/>
    </location>
</feature>
<comment type="caution">
    <text evidence="2">The sequence shown here is derived from an EMBL/GenBank/DDBJ whole genome shotgun (WGS) entry which is preliminary data.</text>
</comment>
<name>A0A1F5ECB3_9BACT</name>